<dbReference type="InterPro" id="IPR036890">
    <property type="entry name" value="HATPase_C_sf"/>
</dbReference>
<dbReference type="PROSITE" id="PS50109">
    <property type="entry name" value="HIS_KIN"/>
    <property type="match status" value="1"/>
</dbReference>
<dbReference type="InterPro" id="IPR003594">
    <property type="entry name" value="HATPase_dom"/>
</dbReference>
<keyword evidence="6" id="KW-1185">Reference proteome</keyword>
<dbReference type="PANTHER" id="PTHR43547">
    <property type="entry name" value="TWO-COMPONENT HISTIDINE KINASE"/>
    <property type="match status" value="1"/>
</dbReference>
<dbReference type="EC" id="2.7.13.3" evidence="2"/>
<evidence type="ECO:0000256" key="2">
    <source>
        <dbReference type="ARBA" id="ARBA00012438"/>
    </source>
</evidence>
<protein>
    <recommendedName>
        <fullName evidence="2">histidine kinase</fullName>
        <ecNumber evidence="2">2.7.13.3</ecNumber>
    </recommendedName>
</protein>
<dbReference type="Proteomes" id="UP000290545">
    <property type="component" value="Unassembled WGS sequence"/>
</dbReference>
<evidence type="ECO:0000313" key="5">
    <source>
        <dbReference type="EMBL" id="RXK86759.1"/>
    </source>
</evidence>
<dbReference type="InterPro" id="IPR004358">
    <property type="entry name" value="Sig_transdc_His_kin-like_C"/>
</dbReference>
<gene>
    <name evidence="5" type="ORF">ESB13_08160</name>
</gene>
<evidence type="ECO:0000313" key="6">
    <source>
        <dbReference type="Proteomes" id="UP000290545"/>
    </source>
</evidence>
<dbReference type="AlphaFoldDB" id="A0A4Q1DDV4"/>
<dbReference type="Pfam" id="PF02518">
    <property type="entry name" value="HATPase_c"/>
    <property type="match status" value="1"/>
</dbReference>
<organism evidence="5 6">
    <name type="scientific">Filimonas effusa</name>
    <dbReference type="NCBI Taxonomy" id="2508721"/>
    <lineage>
        <taxon>Bacteria</taxon>
        <taxon>Pseudomonadati</taxon>
        <taxon>Bacteroidota</taxon>
        <taxon>Chitinophagia</taxon>
        <taxon>Chitinophagales</taxon>
        <taxon>Chitinophagaceae</taxon>
        <taxon>Filimonas</taxon>
    </lineage>
</organism>
<accession>A0A4Q1DDV4</accession>
<dbReference type="PANTHER" id="PTHR43547:SF2">
    <property type="entry name" value="HYBRID SIGNAL TRANSDUCTION HISTIDINE KINASE C"/>
    <property type="match status" value="1"/>
</dbReference>
<feature type="domain" description="Histidine kinase" evidence="4">
    <location>
        <begin position="30"/>
        <end position="242"/>
    </location>
</feature>
<dbReference type="GO" id="GO:0000155">
    <property type="term" value="F:phosphorelay sensor kinase activity"/>
    <property type="evidence" value="ECO:0007669"/>
    <property type="project" value="TreeGrafter"/>
</dbReference>
<keyword evidence="5" id="KW-0418">Kinase</keyword>
<keyword evidence="5" id="KW-0808">Transferase</keyword>
<keyword evidence="3" id="KW-0597">Phosphoprotein</keyword>
<dbReference type="OrthoDB" id="641493at2"/>
<dbReference type="SMART" id="SM00387">
    <property type="entry name" value="HATPase_c"/>
    <property type="match status" value="1"/>
</dbReference>
<comment type="caution">
    <text evidence="5">The sequence shown here is derived from an EMBL/GenBank/DDBJ whole genome shotgun (WGS) entry which is preliminary data.</text>
</comment>
<dbReference type="PRINTS" id="PR00344">
    <property type="entry name" value="BCTRLSENSOR"/>
</dbReference>
<dbReference type="RefSeq" id="WP_129002507.1">
    <property type="nucleotide sequence ID" value="NZ_SDHZ01000001.1"/>
</dbReference>
<comment type="catalytic activity">
    <reaction evidence="1">
        <text>ATP + protein L-histidine = ADP + protein N-phospho-L-histidine.</text>
        <dbReference type="EC" id="2.7.13.3"/>
    </reaction>
</comment>
<dbReference type="EMBL" id="SDHZ01000001">
    <property type="protein sequence ID" value="RXK86759.1"/>
    <property type="molecule type" value="Genomic_DNA"/>
</dbReference>
<dbReference type="InterPro" id="IPR005467">
    <property type="entry name" value="His_kinase_dom"/>
</dbReference>
<dbReference type="SUPFAM" id="SSF55874">
    <property type="entry name" value="ATPase domain of HSP90 chaperone/DNA topoisomerase II/histidine kinase"/>
    <property type="match status" value="1"/>
</dbReference>
<evidence type="ECO:0000256" key="1">
    <source>
        <dbReference type="ARBA" id="ARBA00000085"/>
    </source>
</evidence>
<reference evidence="5 6" key="1">
    <citation type="submission" date="2019-01" db="EMBL/GenBank/DDBJ databases">
        <title>Filimonas sp. strain TTM-71.</title>
        <authorList>
            <person name="Chen W.-M."/>
        </authorList>
    </citation>
    <scope>NUCLEOTIDE SEQUENCE [LARGE SCALE GENOMIC DNA]</scope>
    <source>
        <strain evidence="5 6">TTM-71</strain>
    </source>
</reference>
<dbReference type="Gene3D" id="3.30.565.10">
    <property type="entry name" value="Histidine kinase-like ATPase, C-terminal domain"/>
    <property type="match status" value="1"/>
</dbReference>
<sequence length="244" mass="26609">MQSSPVGKIPATSSGGLTVVHSPLMVYFGMFAHEVRNQIGAAVTACEYLKRGNVSDNIVNTLTLAVTDTLGILDNMLMTVKIESGVLSVHPALESFNITEWANKTVTPFYSYPNHKQTNIVLSVSPYINMATIVTDRVKLSQILHNLLSNAIKFCDRNTTVAVNIRVQCYRLIITVTNKGSYISADQLKNLFVPFQQLDKGKAGNGLGLYLCRIYAETLGGSIMADSKEGITTFTVEVPVTISQ</sequence>
<name>A0A4Q1DDV4_9BACT</name>
<evidence type="ECO:0000259" key="4">
    <source>
        <dbReference type="PROSITE" id="PS50109"/>
    </source>
</evidence>
<proteinExistence type="predicted"/>
<evidence type="ECO:0000256" key="3">
    <source>
        <dbReference type="ARBA" id="ARBA00022553"/>
    </source>
</evidence>